<feature type="transmembrane region" description="Helical" evidence="1">
    <location>
        <begin position="12"/>
        <end position="33"/>
    </location>
</feature>
<organism evidence="2 3">
    <name type="scientific">Treponema parvum</name>
    <dbReference type="NCBI Taxonomy" id="138851"/>
    <lineage>
        <taxon>Bacteria</taxon>
        <taxon>Pseudomonadati</taxon>
        <taxon>Spirochaetota</taxon>
        <taxon>Spirochaetia</taxon>
        <taxon>Spirochaetales</taxon>
        <taxon>Treponemataceae</taxon>
        <taxon>Treponema</taxon>
    </lineage>
</organism>
<dbReference type="AlphaFoldDB" id="A0A975ID86"/>
<reference evidence="2" key="1">
    <citation type="submission" date="2020-05" db="EMBL/GenBank/DDBJ databases">
        <authorList>
            <person name="Zeng H."/>
            <person name="Chan Y.K."/>
            <person name="Watt R.M."/>
        </authorList>
    </citation>
    <scope>NUCLEOTIDE SEQUENCE</scope>
    <source>
        <strain evidence="2">ATCC 700773</strain>
    </source>
</reference>
<feature type="transmembrane region" description="Helical" evidence="1">
    <location>
        <begin position="72"/>
        <end position="92"/>
    </location>
</feature>
<dbReference type="EMBL" id="CP054257">
    <property type="protein sequence ID" value="QTQ12705.1"/>
    <property type="molecule type" value="Genomic_DNA"/>
</dbReference>
<reference evidence="2" key="2">
    <citation type="journal article" date="2021" name="Microbiol. Resour. Announc.">
        <title>Complete Genome Sequences of Three Human Oral Treponema parvum Isolates.</title>
        <authorList>
            <person name="Zeng H."/>
            <person name="Watt R.M."/>
        </authorList>
    </citation>
    <scope>NUCLEOTIDE SEQUENCE</scope>
    <source>
        <strain evidence="2">ATCC 700773</strain>
    </source>
</reference>
<name>A0A975ID86_9SPIR</name>
<dbReference type="Pfam" id="PF06541">
    <property type="entry name" value="ABC_trans_CmpB"/>
    <property type="match status" value="1"/>
</dbReference>
<evidence type="ECO:0000313" key="2">
    <source>
        <dbReference type="EMBL" id="QTQ12705.1"/>
    </source>
</evidence>
<feature type="transmembrane region" description="Helical" evidence="1">
    <location>
        <begin position="113"/>
        <end position="141"/>
    </location>
</feature>
<feature type="transmembrane region" description="Helical" evidence="1">
    <location>
        <begin position="42"/>
        <end position="60"/>
    </location>
</feature>
<dbReference type="Proteomes" id="UP000671995">
    <property type="component" value="Chromosome"/>
</dbReference>
<evidence type="ECO:0000256" key="1">
    <source>
        <dbReference type="SAM" id="Phobius"/>
    </source>
</evidence>
<feature type="transmembrane region" description="Helical" evidence="1">
    <location>
        <begin position="147"/>
        <end position="167"/>
    </location>
</feature>
<evidence type="ECO:0000313" key="3">
    <source>
        <dbReference type="Proteomes" id="UP000671995"/>
    </source>
</evidence>
<gene>
    <name evidence="2" type="ORF">HRI96_11155</name>
</gene>
<proteinExistence type="predicted"/>
<protein>
    <submittedName>
        <fullName evidence="2">ABC transporter permease</fullName>
    </submittedName>
</protein>
<accession>A0A975ID86</accession>
<sequence length="280" mass="32619">MFQIITTPRLFLLFILYSFLGWTCEVLYVGIFFERKFVNRGFLHGPICPIYGFGGLIVLHGLENWKGTWVELFFASAFFCSVLEYVSSWLLETLFKTKWWDYSDKKFNLHGRVCLLNSVLFGLMGVLCSHFVQPLFLTIVFSLSEKGARWVASFIAVALFADLSNTLRRLVGFSETMVKLKEFKEELEERFSSESWFKKGDLNEMLLSIKERSKQHREQFSKRLLEKIEDTRRRQKNAETLLRHFPSMTSKNYGASIALIKEMLREAAANKGKKPDRPSV</sequence>
<keyword evidence="1" id="KW-0472">Membrane</keyword>
<keyword evidence="1" id="KW-1133">Transmembrane helix</keyword>
<dbReference type="InterPro" id="IPR010540">
    <property type="entry name" value="CmpB_TMEM229"/>
</dbReference>
<dbReference type="RefSeq" id="WP_210117417.1">
    <property type="nucleotide sequence ID" value="NZ_CP054257.1"/>
</dbReference>
<keyword evidence="1" id="KW-0812">Transmembrane</keyword>